<dbReference type="Proteomes" id="UP001195769">
    <property type="component" value="Unassembled WGS sequence"/>
</dbReference>
<evidence type="ECO:0000313" key="3">
    <source>
        <dbReference type="EMBL" id="KAG1896848.1"/>
    </source>
</evidence>
<dbReference type="GeneID" id="64671587"/>
<sequence>MPLGKHFCSVGLGDEADIFDESSPANSDELGHVLLLIFKSCMTEVPRAKDLKVPLKKIHPDTRIKAFQHIEDEATLVPLYDTHACRWNWPLPESHLDKLAASGERSNQARENSSMDQGEREGENSGATDQRSGDWDIIDDTGAPAASESQVESLSQPEDDIMSTNASSASSDKAPVLHAIDRDSTKPWMTKQVFASFNNLLTFALLLQKPALTQKHNLSHIWSALNSLSIICGDEITRKPDLTLLDDIEARWDTIKAICELTSSAYLPSHPLAKTLDTKAYLLLKHQLWRHFALLVSICNEYRELHIHLYDHLGGVVSPCTHIDRELDKYLWIFSSIVFGNLECIRLNPTITILKHMLHRTLQSPDFCVAKPSPSPHQTAEVISDALIMESETIEIEEIVSEPPHTIEDAVPNPTANIPPNLVPLIDKVPSDSLSGPLPEPIGKIRVNENTYNILDLIFSTQGLVGRGTVCYLVRKDEEEYIVKDHWVLGSKSEVLNEICMMEKMDGICGVPCLVEYWLVEMEPGEVDKTVKYCQKYSVGGTGTVPFMSRSLLFQLYLHTLDPSDERLEWYDLIKNPNQLHFDNVIDLLGRHIAALLKEDSPGPLVSKWVILSAAGSLMPPQNNEESASPPVDETRQKQVVDHWWMMEAIPKLKRNKTE</sequence>
<evidence type="ECO:0000256" key="1">
    <source>
        <dbReference type="SAM" id="MobiDB-lite"/>
    </source>
</evidence>
<comment type="caution">
    <text evidence="3">The sequence shown here is derived from an EMBL/GenBank/DDBJ whole genome shotgun (WGS) entry which is preliminary data.</text>
</comment>
<feature type="domain" description="Fungal-type protein kinase" evidence="2">
    <location>
        <begin position="247"/>
        <end position="354"/>
    </location>
</feature>
<dbReference type="Pfam" id="PF17667">
    <property type="entry name" value="Pkinase_fungal"/>
    <property type="match status" value="2"/>
</dbReference>
<feature type="compositionally biased region" description="Polar residues" evidence="1">
    <location>
        <begin position="147"/>
        <end position="171"/>
    </location>
</feature>
<dbReference type="RefSeq" id="XP_041222424.1">
    <property type="nucleotide sequence ID" value="XM_041377289.1"/>
</dbReference>
<accession>A0AAD4HHJ5</accession>
<dbReference type="EMBL" id="JABBWK010000051">
    <property type="protein sequence ID" value="KAG1896848.1"/>
    <property type="molecule type" value="Genomic_DNA"/>
</dbReference>
<evidence type="ECO:0000259" key="2">
    <source>
        <dbReference type="Pfam" id="PF17667"/>
    </source>
</evidence>
<name>A0AAD4HHJ5_9AGAM</name>
<proteinExistence type="predicted"/>
<feature type="domain" description="Fungal-type protein kinase" evidence="2">
    <location>
        <begin position="448"/>
        <end position="532"/>
    </location>
</feature>
<keyword evidence="4" id="KW-1185">Reference proteome</keyword>
<protein>
    <recommendedName>
        <fullName evidence="2">Fungal-type protein kinase domain-containing protein</fullName>
    </recommendedName>
</protein>
<reference evidence="3" key="1">
    <citation type="journal article" date="2020" name="New Phytol.">
        <title>Comparative genomics reveals dynamic genome evolution in host specialist ectomycorrhizal fungi.</title>
        <authorList>
            <person name="Lofgren L.A."/>
            <person name="Nguyen N.H."/>
            <person name="Vilgalys R."/>
            <person name="Ruytinx J."/>
            <person name="Liao H.L."/>
            <person name="Branco S."/>
            <person name="Kuo A."/>
            <person name="LaButti K."/>
            <person name="Lipzen A."/>
            <person name="Andreopoulos W."/>
            <person name="Pangilinan J."/>
            <person name="Riley R."/>
            <person name="Hundley H."/>
            <person name="Na H."/>
            <person name="Barry K."/>
            <person name="Grigoriev I.V."/>
            <person name="Stajich J.E."/>
            <person name="Kennedy P.G."/>
        </authorList>
    </citation>
    <scope>NUCLEOTIDE SEQUENCE</scope>
    <source>
        <strain evidence="3">FC203</strain>
    </source>
</reference>
<dbReference type="InterPro" id="IPR040976">
    <property type="entry name" value="Pkinase_fungal"/>
</dbReference>
<dbReference type="AlphaFoldDB" id="A0AAD4HHJ5"/>
<organism evidence="3 4">
    <name type="scientific">Suillus fuscotomentosus</name>
    <dbReference type="NCBI Taxonomy" id="1912939"/>
    <lineage>
        <taxon>Eukaryota</taxon>
        <taxon>Fungi</taxon>
        <taxon>Dikarya</taxon>
        <taxon>Basidiomycota</taxon>
        <taxon>Agaricomycotina</taxon>
        <taxon>Agaricomycetes</taxon>
        <taxon>Agaricomycetidae</taxon>
        <taxon>Boletales</taxon>
        <taxon>Suillineae</taxon>
        <taxon>Suillaceae</taxon>
        <taxon>Suillus</taxon>
    </lineage>
</organism>
<gene>
    <name evidence="3" type="ORF">F5891DRAFT_983078</name>
</gene>
<feature type="region of interest" description="Disordered" evidence="1">
    <location>
        <begin position="101"/>
        <end position="172"/>
    </location>
</feature>
<feature type="compositionally biased region" description="Polar residues" evidence="1">
    <location>
        <begin position="104"/>
        <end position="116"/>
    </location>
</feature>
<evidence type="ECO:0000313" key="4">
    <source>
        <dbReference type="Proteomes" id="UP001195769"/>
    </source>
</evidence>